<dbReference type="InterPro" id="IPR001451">
    <property type="entry name" value="Hexapep"/>
</dbReference>
<protein>
    <submittedName>
        <fullName evidence="5">Maltose O-acetyltransferase</fullName>
    </submittedName>
</protein>
<proteinExistence type="inferred from homology"/>
<dbReference type="InterPro" id="IPR018357">
    <property type="entry name" value="Hexapep_transf_CS"/>
</dbReference>
<keyword evidence="4" id="KW-0012">Acyltransferase</keyword>
<dbReference type="AlphaFoldDB" id="A0A1G7FPW3"/>
<dbReference type="PANTHER" id="PTHR23416:SF23">
    <property type="entry name" value="ACETYLTRANSFERASE C18B11.09C-RELATED"/>
    <property type="match status" value="1"/>
</dbReference>
<sequence>MLKKFLKFPFYFFIKYVPNHIINKIPSYSIRNFYYRYIYKIKIGKGSSIHLGVFLNRNDIIIGNNTTINRNCYLDGRDKLTIGNNVSISPDVQIITATHDHNSETFKYITLPVEIKDFVWIGTRAIILPGIILGRGAIVATGAVVTKNVPDNTIVGGVPAKIIGKRNSNLNYTCNWKPPFY</sequence>
<dbReference type="InterPro" id="IPR051159">
    <property type="entry name" value="Hexapeptide_acetyltransf"/>
</dbReference>
<evidence type="ECO:0000256" key="1">
    <source>
        <dbReference type="ARBA" id="ARBA00007274"/>
    </source>
</evidence>
<evidence type="ECO:0000313" key="5">
    <source>
        <dbReference type="EMBL" id="SDE77829.1"/>
    </source>
</evidence>
<evidence type="ECO:0000256" key="4">
    <source>
        <dbReference type="ARBA" id="ARBA00023315"/>
    </source>
</evidence>
<dbReference type="Proteomes" id="UP000182114">
    <property type="component" value="Unassembled WGS sequence"/>
</dbReference>
<keyword evidence="2 5" id="KW-0808">Transferase</keyword>
<evidence type="ECO:0000256" key="3">
    <source>
        <dbReference type="ARBA" id="ARBA00022737"/>
    </source>
</evidence>
<dbReference type="Gene3D" id="2.160.10.10">
    <property type="entry name" value="Hexapeptide repeat proteins"/>
    <property type="match status" value="1"/>
</dbReference>
<dbReference type="GO" id="GO:0005829">
    <property type="term" value="C:cytosol"/>
    <property type="evidence" value="ECO:0007669"/>
    <property type="project" value="TreeGrafter"/>
</dbReference>
<dbReference type="RefSeq" id="WP_034660477.1">
    <property type="nucleotide sequence ID" value="NZ_FNBD01000003.1"/>
</dbReference>
<accession>A0A1G7FPW3</accession>
<keyword evidence="6" id="KW-1185">Reference proteome</keyword>
<dbReference type="Pfam" id="PF00132">
    <property type="entry name" value="Hexapep"/>
    <property type="match status" value="1"/>
</dbReference>
<evidence type="ECO:0000256" key="2">
    <source>
        <dbReference type="ARBA" id="ARBA00022679"/>
    </source>
</evidence>
<organism evidence="5 6">
    <name type="scientific">Cellulophaga baltica</name>
    <dbReference type="NCBI Taxonomy" id="76594"/>
    <lineage>
        <taxon>Bacteria</taxon>
        <taxon>Pseudomonadati</taxon>
        <taxon>Bacteroidota</taxon>
        <taxon>Flavobacteriia</taxon>
        <taxon>Flavobacteriales</taxon>
        <taxon>Flavobacteriaceae</taxon>
        <taxon>Cellulophaga</taxon>
    </lineage>
</organism>
<dbReference type="PANTHER" id="PTHR23416">
    <property type="entry name" value="SIALIC ACID SYNTHASE-RELATED"/>
    <property type="match status" value="1"/>
</dbReference>
<dbReference type="CDD" id="cd04647">
    <property type="entry name" value="LbH_MAT_like"/>
    <property type="match status" value="1"/>
</dbReference>
<dbReference type="InterPro" id="IPR011004">
    <property type="entry name" value="Trimer_LpxA-like_sf"/>
</dbReference>
<reference evidence="6" key="1">
    <citation type="submission" date="2016-10" db="EMBL/GenBank/DDBJ databases">
        <authorList>
            <person name="Varghese N."/>
            <person name="Submissions S."/>
        </authorList>
    </citation>
    <scope>NUCLEOTIDE SEQUENCE [LARGE SCALE GENOMIC DNA]</scope>
    <source>
        <strain evidence="6">DSM 24729</strain>
    </source>
</reference>
<dbReference type="GO" id="GO:0008374">
    <property type="term" value="F:O-acyltransferase activity"/>
    <property type="evidence" value="ECO:0007669"/>
    <property type="project" value="TreeGrafter"/>
</dbReference>
<gene>
    <name evidence="5" type="ORF">SAMN04487992_103407</name>
</gene>
<name>A0A1G7FPW3_9FLAO</name>
<comment type="similarity">
    <text evidence="1">Belongs to the transferase hexapeptide repeat family.</text>
</comment>
<dbReference type="SUPFAM" id="SSF51161">
    <property type="entry name" value="Trimeric LpxA-like enzymes"/>
    <property type="match status" value="1"/>
</dbReference>
<dbReference type="GeneID" id="78060193"/>
<evidence type="ECO:0000313" key="6">
    <source>
        <dbReference type="Proteomes" id="UP000182114"/>
    </source>
</evidence>
<keyword evidence="3" id="KW-0677">Repeat</keyword>
<dbReference type="EMBL" id="FNBD01000003">
    <property type="protein sequence ID" value="SDE77829.1"/>
    <property type="molecule type" value="Genomic_DNA"/>
</dbReference>
<dbReference type="PROSITE" id="PS00101">
    <property type="entry name" value="HEXAPEP_TRANSFERASES"/>
    <property type="match status" value="1"/>
</dbReference>